<evidence type="ECO:0000256" key="1">
    <source>
        <dbReference type="ARBA" id="ARBA00022475"/>
    </source>
</evidence>
<feature type="domain" description="Peptidase M48" evidence="12">
    <location>
        <begin position="11"/>
        <end position="102"/>
    </location>
</feature>
<keyword evidence="9" id="KW-0472">Membrane</keyword>
<keyword evidence="2 10" id="KW-0645">Protease</keyword>
<sequence length="119" mass="13283">MALHAATVRWLVAQAVVILLFALTLALRAHSRRRECAADDRPVDATADLRALARALVKVQRAATPGRGIRSSLYVHGDEEGMLSRLLATHPPVAERIERLIGRASEPREDYPTRRSQRR</sequence>
<evidence type="ECO:0000313" key="14">
    <source>
        <dbReference type="Proteomes" id="UP000308037"/>
    </source>
</evidence>
<evidence type="ECO:0000256" key="7">
    <source>
        <dbReference type="ARBA" id="ARBA00022989"/>
    </source>
</evidence>
<evidence type="ECO:0000256" key="6">
    <source>
        <dbReference type="ARBA" id="ARBA00022833"/>
    </source>
</evidence>
<dbReference type="Pfam" id="PF01435">
    <property type="entry name" value="Peptidase_M48"/>
    <property type="match status" value="1"/>
</dbReference>
<evidence type="ECO:0000256" key="9">
    <source>
        <dbReference type="ARBA" id="ARBA00023136"/>
    </source>
</evidence>
<dbReference type="Proteomes" id="UP000308037">
    <property type="component" value="Unassembled WGS sequence"/>
</dbReference>
<keyword evidence="7" id="KW-1133">Transmembrane helix</keyword>
<evidence type="ECO:0000256" key="8">
    <source>
        <dbReference type="ARBA" id="ARBA00023049"/>
    </source>
</evidence>
<name>A0A4U5JA35_9EURY</name>
<dbReference type="GO" id="GO:0004222">
    <property type="term" value="F:metalloendopeptidase activity"/>
    <property type="evidence" value="ECO:0007669"/>
    <property type="project" value="InterPro"/>
</dbReference>
<keyword evidence="5 10" id="KW-0378">Hydrolase</keyword>
<evidence type="ECO:0000256" key="4">
    <source>
        <dbReference type="ARBA" id="ARBA00022723"/>
    </source>
</evidence>
<evidence type="ECO:0000256" key="2">
    <source>
        <dbReference type="ARBA" id="ARBA00022670"/>
    </source>
</evidence>
<proteinExistence type="inferred from homology"/>
<keyword evidence="8 10" id="KW-0482">Metalloprotease</keyword>
<keyword evidence="3" id="KW-0812">Transmembrane</keyword>
<feature type="compositionally biased region" description="Basic and acidic residues" evidence="11">
    <location>
        <begin position="100"/>
        <end position="113"/>
    </location>
</feature>
<evidence type="ECO:0000256" key="5">
    <source>
        <dbReference type="ARBA" id="ARBA00022801"/>
    </source>
</evidence>
<reference evidence="13 14" key="1">
    <citation type="submission" date="2019-04" db="EMBL/GenBank/DDBJ databases">
        <title>Natronomonas sp. F20-122 a newhaloarchaeon isolated from a saline saltern of Isla Bacuta, Huelva, Spain.</title>
        <authorList>
            <person name="Duran-Viseras A."/>
            <person name="Sanchez-Porro C."/>
            <person name="Ventosa A."/>
        </authorList>
    </citation>
    <scope>NUCLEOTIDE SEQUENCE [LARGE SCALE GENOMIC DNA]</scope>
    <source>
        <strain evidence="13 14">F20-122</strain>
    </source>
</reference>
<dbReference type="InterPro" id="IPR001915">
    <property type="entry name" value="Peptidase_M48"/>
</dbReference>
<gene>
    <name evidence="13" type="ORF">DM868_11485</name>
</gene>
<comment type="caution">
    <text evidence="13">The sequence shown here is derived from an EMBL/GenBank/DDBJ whole genome shotgun (WGS) entry which is preliminary data.</text>
</comment>
<protein>
    <recommendedName>
        <fullName evidence="12">Peptidase M48 domain-containing protein</fullName>
    </recommendedName>
</protein>
<keyword evidence="6 10" id="KW-0862">Zinc</keyword>
<evidence type="ECO:0000313" key="13">
    <source>
        <dbReference type="EMBL" id="TKR25375.1"/>
    </source>
</evidence>
<organism evidence="13 14">
    <name type="scientific">Natronomonas salsuginis</name>
    <dbReference type="NCBI Taxonomy" id="2217661"/>
    <lineage>
        <taxon>Archaea</taxon>
        <taxon>Methanobacteriati</taxon>
        <taxon>Methanobacteriota</taxon>
        <taxon>Stenosarchaea group</taxon>
        <taxon>Halobacteria</taxon>
        <taxon>Halobacteriales</taxon>
        <taxon>Natronomonadaceae</taxon>
        <taxon>Natronomonas</taxon>
    </lineage>
</organism>
<evidence type="ECO:0000256" key="3">
    <source>
        <dbReference type="ARBA" id="ARBA00022692"/>
    </source>
</evidence>
<dbReference type="AlphaFoldDB" id="A0A4U5JA35"/>
<keyword evidence="1" id="KW-1003">Cell membrane</keyword>
<comment type="cofactor">
    <cofactor evidence="10">
        <name>Zn(2+)</name>
        <dbReference type="ChEBI" id="CHEBI:29105"/>
    </cofactor>
    <text evidence="10">Binds 1 zinc ion per subunit.</text>
</comment>
<dbReference type="GO" id="GO:0006508">
    <property type="term" value="P:proteolysis"/>
    <property type="evidence" value="ECO:0007669"/>
    <property type="project" value="UniProtKB-KW"/>
</dbReference>
<dbReference type="EMBL" id="QKNX01000004">
    <property type="protein sequence ID" value="TKR25375.1"/>
    <property type="molecule type" value="Genomic_DNA"/>
</dbReference>
<dbReference type="InterPro" id="IPR050083">
    <property type="entry name" value="HtpX_protease"/>
</dbReference>
<accession>A0A4U5JA35</accession>
<evidence type="ECO:0000256" key="10">
    <source>
        <dbReference type="RuleBase" id="RU003983"/>
    </source>
</evidence>
<evidence type="ECO:0000259" key="12">
    <source>
        <dbReference type="Pfam" id="PF01435"/>
    </source>
</evidence>
<dbReference type="PANTHER" id="PTHR43221:SF2">
    <property type="entry name" value="PROTEASE HTPX HOMOLOG"/>
    <property type="match status" value="1"/>
</dbReference>
<comment type="similarity">
    <text evidence="10">Belongs to the peptidase M48 family.</text>
</comment>
<keyword evidence="14" id="KW-1185">Reference proteome</keyword>
<feature type="region of interest" description="Disordered" evidence="11">
    <location>
        <begin position="100"/>
        <end position="119"/>
    </location>
</feature>
<evidence type="ECO:0000256" key="11">
    <source>
        <dbReference type="SAM" id="MobiDB-lite"/>
    </source>
</evidence>
<dbReference type="RefSeq" id="WP_137277014.1">
    <property type="nucleotide sequence ID" value="NZ_QKNX01000004.1"/>
</dbReference>
<keyword evidence="4" id="KW-0479">Metal-binding</keyword>
<dbReference type="GO" id="GO:0046872">
    <property type="term" value="F:metal ion binding"/>
    <property type="evidence" value="ECO:0007669"/>
    <property type="project" value="UniProtKB-KW"/>
</dbReference>
<dbReference type="PANTHER" id="PTHR43221">
    <property type="entry name" value="PROTEASE HTPX"/>
    <property type="match status" value="1"/>
</dbReference>